<name>A0AA48KZI9_9FIRM</name>
<organism evidence="6">
    <name type="scientific">Candidatus Paraimprobicoccus trichonymphae</name>
    <dbReference type="NCBI Taxonomy" id="3033793"/>
    <lineage>
        <taxon>Bacteria</taxon>
        <taxon>Bacillati</taxon>
        <taxon>Bacillota</taxon>
        <taxon>Clostridia</taxon>
        <taxon>Candidatus Paraimprobicoccus</taxon>
    </lineage>
</organism>
<dbReference type="Proteomes" id="UP001335720">
    <property type="component" value="Chromosome"/>
</dbReference>
<keyword evidence="4" id="KW-1133">Transmembrane helix</keyword>
<dbReference type="PANTHER" id="PTHR43390:SF1">
    <property type="entry name" value="CHLOROPLAST PROCESSING PEPTIDASE"/>
    <property type="match status" value="1"/>
</dbReference>
<dbReference type="CDD" id="cd06530">
    <property type="entry name" value="S26_SPase_I"/>
    <property type="match status" value="1"/>
</dbReference>
<dbReference type="InterPro" id="IPR019533">
    <property type="entry name" value="Peptidase_S26"/>
</dbReference>
<gene>
    <name evidence="6" type="ORF">RsTaC01_0031</name>
</gene>
<feature type="active site" evidence="3">
    <location>
        <position position="73"/>
    </location>
</feature>
<dbReference type="SUPFAM" id="SSF51306">
    <property type="entry name" value="LexA/Signal peptidase"/>
    <property type="match status" value="1"/>
</dbReference>
<dbReference type="GO" id="GO:0005886">
    <property type="term" value="C:plasma membrane"/>
    <property type="evidence" value="ECO:0007669"/>
    <property type="project" value="UniProtKB-SubCell"/>
</dbReference>
<dbReference type="AlphaFoldDB" id="A0AA48KZI9"/>
<dbReference type="Gene3D" id="2.10.109.10">
    <property type="entry name" value="Umud Fragment, subunit A"/>
    <property type="match status" value="1"/>
</dbReference>
<dbReference type="GO" id="GO:0009003">
    <property type="term" value="F:signal peptidase activity"/>
    <property type="evidence" value="ECO:0007669"/>
    <property type="project" value="UniProtKB-EC"/>
</dbReference>
<sequence length="186" mass="21536">MCFDWLETICGSLIFVIFILIYVFRIVNVDGESMQNTLQNHDKLFIWEWYYTPKNGDVVVISEGKELKLPLAKRVIAIENQKLDINFSIGEVKVNGSKLNEVYIKEPMIRPRYTAKDRNGVYKVILMEDIHIIVPIGYNFVMGDNRNNSDDSRFPYISLIKNEHIIGRVKGRLWPVGSIGKIRSLV</sequence>
<dbReference type="NCBIfam" id="TIGR02227">
    <property type="entry name" value="sigpep_I_bact"/>
    <property type="match status" value="1"/>
</dbReference>
<dbReference type="InterPro" id="IPR000223">
    <property type="entry name" value="Pept_S26A_signal_pept_1"/>
</dbReference>
<comment type="catalytic activity">
    <reaction evidence="4">
        <text>Cleavage of hydrophobic, N-terminal signal or leader sequences from secreted and periplasmic proteins.</text>
        <dbReference type="EC" id="3.4.21.89"/>
    </reaction>
</comment>
<dbReference type="Pfam" id="PF10502">
    <property type="entry name" value="Peptidase_S26"/>
    <property type="match status" value="1"/>
</dbReference>
<evidence type="ECO:0000313" key="6">
    <source>
        <dbReference type="EMBL" id="BED92339.1"/>
    </source>
</evidence>
<evidence type="ECO:0000256" key="2">
    <source>
        <dbReference type="ARBA" id="ARBA00009370"/>
    </source>
</evidence>
<proteinExistence type="inferred from homology"/>
<protein>
    <recommendedName>
        <fullName evidence="4">Signal peptidase I</fullName>
        <ecNumber evidence="4">3.4.21.89</ecNumber>
    </recommendedName>
</protein>
<keyword evidence="4" id="KW-0645">Protease</keyword>
<keyword evidence="4" id="KW-0378">Hydrolase</keyword>
<feature type="transmembrane region" description="Helical" evidence="4">
    <location>
        <begin position="6"/>
        <end position="24"/>
    </location>
</feature>
<dbReference type="InterPro" id="IPR036286">
    <property type="entry name" value="LexA/Signal_pep-like_sf"/>
</dbReference>
<comment type="similarity">
    <text evidence="2 4">Belongs to the peptidase S26 family.</text>
</comment>
<dbReference type="PANTHER" id="PTHR43390">
    <property type="entry name" value="SIGNAL PEPTIDASE I"/>
    <property type="match status" value="1"/>
</dbReference>
<dbReference type="PRINTS" id="PR00727">
    <property type="entry name" value="LEADERPTASE"/>
</dbReference>
<dbReference type="GO" id="GO:0006465">
    <property type="term" value="P:signal peptide processing"/>
    <property type="evidence" value="ECO:0007669"/>
    <property type="project" value="InterPro"/>
</dbReference>
<evidence type="ECO:0000256" key="4">
    <source>
        <dbReference type="RuleBase" id="RU362042"/>
    </source>
</evidence>
<reference evidence="6" key="1">
    <citation type="journal article" date="2023" name="ISME J.">
        <title>Emergence of putative energy parasites within Clostridia revealed by genome analysis of a novel endosymbiotic clade.</title>
        <authorList>
            <person name="Takahashi K."/>
            <person name="Kuwahara H."/>
            <person name="Horikawa Y."/>
            <person name="Izawa K."/>
            <person name="Kato D."/>
            <person name="Inagaki T."/>
            <person name="Yuki M."/>
            <person name="Ohkuma M."/>
            <person name="Hongoh Y."/>
        </authorList>
    </citation>
    <scope>NUCLEOTIDE SEQUENCE</scope>
    <source>
        <strain evidence="6">RsTa-C01</strain>
    </source>
</reference>
<feature type="domain" description="Peptidase S26" evidence="5">
    <location>
        <begin position="3"/>
        <end position="174"/>
    </location>
</feature>
<dbReference type="EC" id="3.4.21.89" evidence="4"/>
<keyword evidence="4" id="KW-0472">Membrane</keyword>
<comment type="subcellular location">
    <subcellularLocation>
        <location evidence="1">Cell membrane</location>
        <topology evidence="1">Single-pass type II membrane protein</topology>
    </subcellularLocation>
    <subcellularLocation>
        <location evidence="4">Membrane</location>
        <topology evidence="4">Single-pass type II membrane protein</topology>
    </subcellularLocation>
</comment>
<keyword evidence="4" id="KW-0812">Transmembrane</keyword>
<feature type="active site" evidence="3">
    <location>
        <position position="33"/>
    </location>
</feature>
<evidence type="ECO:0000259" key="5">
    <source>
        <dbReference type="Pfam" id="PF10502"/>
    </source>
</evidence>
<dbReference type="EMBL" id="AP027925">
    <property type="protein sequence ID" value="BED92339.1"/>
    <property type="molecule type" value="Genomic_DNA"/>
</dbReference>
<dbReference type="GO" id="GO:0004252">
    <property type="term" value="F:serine-type endopeptidase activity"/>
    <property type="evidence" value="ECO:0007669"/>
    <property type="project" value="InterPro"/>
</dbReference>
<evidence type="ECO:0000256" key="3">
    <source>
        <dbReference type="PIRSR" id="PIRSR600223-1"/>
    </source>
</evidence>
<evidence type="ECO:0000256" key="1">
    <source>
        <dbReference type="ARBA" id="ARBA00004401"/>
    </source>
</evidence>
<accession>A0AA48KZI9</accession>
<dbReference type="KEGG" id="ptrh:RsTaC01_0031"/>